<dbReference type="EMBL" id="NPCC01000023">
    <property type="protein sequence ID" value="PAE88090.1"/>
    <property type="molecule type" value="Genomic_DNA"/>
</dbReference>
<sequence>MIKAIAHRGYSRKYPENTLSAFEAAIRLGFYWIEMDVRLTKDGVPLIIHDPKVDRVTNGKGCVKDYSLAALKELTVYEKERLPTLKEVFAAFAGRCKMAIELKKDKNGDNGIEHAVYQLIKDYNLEQDVYINSFNHASIERMRELSPALELGLIQTKPMKALLPYMKTINASSLAIHIRHFSRKFAEQCSREGVQLIVYNVDSVRLIKKMSNFPNVRCTVNELERFKKWYKPAGS</sequence>
<evidence type="ECO:0000313" key="2">
    <source>
        <dbReference type="EMBL" id="PAE88090.1"/>
    </source>
</evidence>
<dbReference type="Gene3D" id="3.20.20.190">
    <property type="entry name" value="Phosphatidylinositol (PI) phosphodiesterase"/>
    <property type="match status" value="1"/>
</dbReference>
<dbReference type="InterPro" id="IPR030395">
    <property type="entry name" value="GP_PDE_dom"/>
</dbReference>
<comment type="caution">
    <text evidence="2">The sequence shown here is derived from an EMBL/GenBank/DDBJ whole genome shotgun (WGS) entry which is preliminary data.</text>
</comment>
<dbReference type="InterPro" id="IPR017946">
    <property type="entry name" value="PLC-like_Pdiesterase_TIM-brl"/>
</dbReference>
<dbReference type="GO" id="GO:0006629">
    <property type="term" value="P:lipid metabolic process"/>
    <property type="evidence" value="ECO:0007669"/>
    <property type="project" value="InterPro"/>
</dbReference>
<dbReference type="SUPFAM" id="SSF51695">
    <property type="entry name" value="PLC-like phosphodiesterases"/>
    <property type="match status" value="1"/>
</dbReference>
<reference evidence="2 3" key="1">
    <citation type="submission" date="2017-07" db="EMBL/GenBank/DDBJ databases">
        <title>Isolation and whole genome analysis of endospore-forming bacteria from heroin.</title>
        <authorList>
            <person name="Kalinowski J."/>
            <person name="Ahrens B."/>
            <person name="Al-Dilaimi A."/>
            <person name="Winkler A."/>
            <person name="Wibberg D."/>
            <person name="Schleenbecker U."/>
            <person name="Ruckert C."/>
            <person name="Wolfel R."/>
            <person name="Grass G."/>
        </authorList>
    </citation>
    <scope>NUCLEOTIDE SEQUENCE [LARGE SCALE GENOMIC DNA]</scope>
    <source>
        <strain evidence="2 3">7539</strain>
    </source>
</reference>
<dbReference type="RefSeq" id="WP_095326869.1">
    <property type="nucleotide sequence ID" value="NZ_BOQQ01000011.1"/>
</dbReference>
<gene>
    <name evidence="2" type="ORF">CHH72_14675</name>
</gene>
<dbReference type="PANTHER" id="PTHR46211:SF14">
    <property type="entry name" value="GLYCEROPHOSPHODIESTER PHOSPHODIESTERASE"/>
    <property type="match status" value="1"/>
</dbReference>
<name>A0A268NYE5_SHOCL</name>
<dbReference type="Pfam" id="PF03009">
    <property type="entry name" value="GDPD"/>
    <property type="match status" value="1"/>
</dbReference>
<accession>A0A268NYE5</accession>
<dbReference type="Proteomes" id="UP000216207">
    <property type="component" value="Unassembled WGS sequence"/>
</dbReference>
<dbReference type="GO" id="GO:0008081">
    <property type="term" value="F:phosphoric diester hydrolase activity"/>
    <property type="evidence" value="ECO:0007669"/>
    <property type="project" value="InterPro"/>
</dbReference>
<evidence type="ECO:0000313" key="3">
    <source>
        <dbReference type="Proteomes" id="UP000216207"/>
    </source>
</evidence>
<organism evidence="2 3">
    <name type="scientific">Shouchella clausii</name>
    <name type="common">Alkalihalobacillus clausii</name>
    <dbReference type="NCBI Taxonomy" id="79880"/>
    <lineage>
        <taxon>Bacteria</taxon>
        <taxon>Bacillati</taxon>
        <taxon>Bacillota</taxon>
        <taxon>Bacilli</taxon>
        <taxon>Bacillales</taxon>
        <taxon>Bacillaceae</taxon>
        <taxon>Shouchella</taxon>
    </lineage>
</organism>
<proteinExistence type="predicted"/>
<dbReference type="AlphaFoldDB" id="A0A268NYE5"/>
<dbReference type="PROSITE" id="PS51704">
    <property type="entry name" value="GP_PDE"/>
    <property type="match status" value="1"/>
</dbReference>
<dbReference type="PANTHER" id="PTHR46211">
    <property type="entry name" value="GLYCEROPHOSPHORYL DIESTER PHOSPHODIESTERASE"/>
    <property type="match status" value="1"/>
</dbReference>
<protein>
    <recommendedName>
        <fullName evidence="1">GP-PDE domain-containing protein</fullName>
    </recommendedName>
</protein>
<evidence type="ECO:0000259" key="1">
    <source>
        <dbReference type="PROSITE" id="PS51704"/>
    </source>
</evidence>
<feature type="domain" description="GP-PDE" evidence="1">
    <location>
        <begin position="2"/>
        <end position="235"/>
    </location>
</feature>